<keyword evidence="1" id="KW-0472">Membrane</keyword>
<gene>
    <name evidence="2" type="ORF">CSOJ01_09913</name>
</gene>
<keyword evidence="1" id="KW-1133">Transmembrane helix</keyword>
<comment type="caution">
    <text evidence="2">The sequence shown here is derived from an EMBL/GenBank/DDBJ whole genome shotgun (WGS) entry which is preliminary data.</text>
</comment>
<organism evidence="2 3">
    <name type="scientific">Colletotrichum sojae</name>
    <dbReference type="NCBI Taxonomy" id="2175907"/>
    <lineage>
        <taxon>Eukaryota</taxon>
        <taxon>Fungi</taxon>
        <taxon>Dikarya</taxon>
        <taxon>Ascomycota</taxon>
        <taxon>Pezizomycotina</taxon>
        <taxon>Sordariomycetes</taxon>
        <taxon>Hypocreomycetidae</taxon>
        <taxon>Glomerellales</taxon>
        <taxon>Glomerellaceae</taxon>
        <taxon>Colletotrichum</taxon>
        <taxon>Colletotrichum orchidearum species complex</taxon>
    </lineage>
</organism>
<keyword evidence="1" id="KW-0812">Transmembrane</keyword>
<evidence type="ECO:0000313" key="2">
    <source>
        <dbReference type="EMBL" id="KAF6804819.1"/>
    </source>
</evidence>
<dbReference type="AlphaFoldDB" id="A0A8H6J1N4"/>
<protein>
    <submittedName>
        <fullName evidence="2">Uncharacterized protein</fullName>
    </submittedName>
</protein>
<dbReference type="Proteomes" id="UP000652219">
    <property type="component" value="Unassembled WGS sequence"/>
</dbReference>
<name>A0A8H6J1N4_9PEZI</name>
<reference evidence="2 3" key="1">
    <citation type="journal article" date="2020" name="Phytopathology">
        <title>Genome Sequence Resources of Colletotrichum truncatum, C. plurivorum, C. musicola, and C. sojae: Four Species Pathogenic to Soybean (Glycine max).</title>
        <authorList>
            <person name="Rogerio F."/>
            <person name="Boufleur T.R."/>
            <person name="Ciampi-Guillardi M."/>
            <person name="Sukno S.A."/>
            <person name="Thon M.R."/>
            <person name="Massola Junior N.S."/>
            <person name="Baroncelli R."/>
        </authorList>
    </citation>
    <scope>NUCLEOTIDE SEQUENCE [LARGE SCALE GENOMIC DNA]</scope>
    <source>
        <strain evidence="2 3">LFN0009</strain>
    </source>
</reference>
<evidence type="ECO:0000256" key="1">
    <source>
        <dbReference type="SAM" id="Phobius"/>
    </source>
</evidence>
<feature type="transmembrane region" description="Helical" evidence="1">
    <location>
        <begin position="15"/>
        <end position="37"/>
    </location>
</feature>
<sequence length="74" mass="8560">MRYHELLSRRRSRTAALLVTFAAGVIVIVVKFGLVVVDQPVFVFELFRFQLHEAGLIGLGRLRDAFFIRVRKDE</sequence>
<keyword evidence="3" id="KW-1185">Reference proteome</keyword>
<accession>A0A8H6J1N4</accession>
<dbReference type="EMBL" id="WIGN01000198">
    <property type="protein sequence ID" value="KAF6804819.1"/>
    <property type="molecule type" value="Genomic_DNA"/>
</dbReference>
<proteinExistence type="predicted"/>
<evidence type="ECO:0000313" key="3">
    <source>
        <dbReference type="Proteomes" id="UP000652219"/>
    </source>
</evidence>